<evidence type="ECO:0000313" key="4">
    <source>
        <dbReference type="Proteomes" id="UP000642748"/>
    </source>
</evidence>
<dbReference type="Gene3D" id="3.40.50.1820">
    <property type="entry name" value="alpha/beta hydrolase"/>
    <property type="match status" value="1"/>
</dbReference>
<dbReference type="SUPFAM" id="SSF53474">
    <property type="entry name" value="alpha/beta-Hydrolases"/>
    <property type="match status" value="1"/>
</dbReference>
<dbReference type="EMBL" id="BONZ01000083">
    <property type="protein sequence ID" value="GIH19615.1"/>
    <property type="molecule type" value="Genomic_DNA"/>
</dbReference>
<evidence type="ECO:0000313" key="3">
    <source>
        <dbReference type="EMBL" id="GIH19615.1"/>
    </source>
</evidence>
<feature type="domain" description="Thioesterase" evidence="2">
    <location>
        <begin position="22"/>
        <end position="237"/>
    </location>
</feature>
<sequence length="256" mass="28082">MRGGEQGEWFVPVDRRATARVRLFVFPHAGAGPAAAAALRDLLPPEIEPWVVNLPGRHTRQAEPARTDIGPLSVELAEAIRDHDDLPHALFGYCGGALLAYLVAGHHTPQRLFVGSFAAPDVALIPRRMHLVPDPAFWNLVLEEGGIPPQLARHDELRAVFEPPLRADFTLYAGYRHRPAQPLATAITVLYGRDDQHLSRGSVLGWRRHSRQPLDLCELTTGHWLLDQAADQVAGAIAGRLTPGPPVPPLRRTPPP</sequence>
<organism evidence="3 4">
    <name type="scientific">Rugosimonospora africana</name>
    <dbReference type="NCBI Taxonomy" id="556532"/>
    <lineage>
        <taxon>Bacteria</taxon>
        <taxon>Bacillati</taxon>
        <taxon>Actinomycetota</taxon>
        <taxon>Actinomycetes</taxon>
        <taxon>Micromonosporales</taxon>
        <taxon>Micromonosporaceae</taxon>
        <taxon>Rugosimonospora</taxon>
    </lineage>
</organism>
<evidence type="ECO:0000259" key="2">
    <source>
        <dbReference type="Pfam" id="PF00975"/>
    </source>
</evidence>
<dbReference type="InterPro" id="IPR001031">
    <property type="entry name" value="Thioesterase"/>
</dbReference>
<dbReference type="GO" id="GO:0008610">
    <property type="term" value="P:lipid biosynthetic process"/>
    <property type="evidence" value="ECO:0007669"/>
    <property type="project" value="TreeGrafter"/>
</dbReference>
<protein>
    <recommendedName>
        <fullName evidence="2">Thioesterase domain-containing protein</fullName>
    </recommendedName>
</protein>
<gene>
    <name evidence="3" type="ORF">Raf01_77870</name>
</gene>
<dbReference type="PANTHER" id="PTHR11487">
    <property type="entry name" value="THIOESTERASE"/>
    <property type="match status" value="1"/>
</dbReference>
<dbReference type="Pfam" id="PF00975">
    <property type="entry name" value="Thioesterase"/>
    <property type="match status" value="1"/>
</dbReference>
<reference evidence="3" key="1">
    <citation type="submission" date="2021-01" db="EMBL/GenBank/DDBJ databases">
        <title>Whole genome shotgun sequence of Rugosimonospora africana NBRC 104875.</title>
        <authorList>
            <person name="Komaki H."/>
            <person name="Tamura T."/>
        </authorList>
    </citation>
    <scope>NUCLEOTIDE SEQUENCE</scope>
    <source>
        <strain evidence="3">NBRC 104875</strain>
    </source>
</reference>
<dbReference type="AlphaFoldDB" id="A0A8J3VUU2"/>
<keyword evidence="4" id="KW-1185">Reference proteome</keyword>
<comment type="similarity">
    <text evidence="1">Belongs to the thioesterase family.</text>
</comment>
<accession>A0A8J3VUU2</accession>
<dbReference type="Proteomes" id="UP000642748">
    <property type="component" value="Unassembled WGS sequence"/>
</dbReference>
<proteinExistence type="inferred from homology"/>
<evidence type="ECO:0000256" key="1">
    <source>
        <dbReference type="ARBA" id="ARBA00007169"/>
    </source>
</evidence>
<comment type="caution">
    <text evidence="3">The sequence shown here is derived from an EMBL/GenBank/DDBJ whole genome shotgun (WGS) entry which is preliminary data.</text>
</comment>
<dbReference type="RefSeq" id="WP_203923068.1">
    <property type="nucleotide sequence ID" value="NZ_BONZ01000083.1"/>
</dbReference>
<dbReference type="PANTHER" id="PTHR11487:SF0">
    <property type="entry name" value="S-ACYL FATTY ACID SYNTHASE THIOESTERASE, MEDIUM CHAIN"/>
    <property type="match status" value="1"/>
</dbReference>
<name>A0A8J3VUU2_9ACTN</name>
<dbReference type="InterPro" id="IPR029058">
    <property type="entry name" value="AB_hydrolase_fold"/>
</dbReference>
<dbReference type="InterPro" id="IPR012223">
    <property type="entry name" value="TEII"/>
</dbReference>